<evidence type="ECO:0000313" key="1">
    <source>
        <dbReference type="EMBL" id="SJZ78766.1"/>
    </source>
</evidence>
<proteinExistence type="predicted"/>
<evidence type="ECO:0000313" key="2">
    <source>
        <dbReference type="Proteomes" id="UP000190888"/>
    </source>
</evidence>
<dbReference type="Proteomes" id="UP000190888">
    <property type="component" value="Unassembled WGS sequence"/>
</dbReference>
<keyword evidence="2" id="KW-1185">Reference proteome</keyword>
<sequence>MKRGFRKGSPSVVWESPAKTVSEAETGISRLKSHKSMLECGFYLNFTAQFKRAIELWLK</sequence>
<name>A0A1T4NI71_9BACT</name>
<organism evidence="1 2">
    <name type="scientific">Sediminibacterium ginsengisoli</name>
    <dbReference type="NCBI Taxonomy" id="413434"/>
    <lineage>
        <taxon>Bacteria</taxon>
        <taxon>Pseudomonadati</taxon>
        <taxon>Bacteroidota</taxon>
        <taxon>Chitinophagia</taxon>
        <taxon>Chitinophagales</taxon>
        <taxon>Chitinophagaceae</taxon>
        <taxon>Sediminibacterium</taxon>
    </lineage>
</organism>
<dbReference type="AlphaFoldDB" id="A0A1T4NI71"/>
<gene>
    <name evidence="1" type="ORF">SAMN04488132_104267</name>
</gene>
<accession>A0A1T4NI71</accession>
<reference evidence="1 2" key="1">
    <citation type="submission" date="2017-02" db="EMBL/GenBank/DDBJ databases">
        <authorList>
            <person name="Peterson S.W."/>
        </authorList>
    </citation>
    <scope>NUCLEOTIDE SEQUENCE [LARGE SCALE GENOMIC DNA]</scope>
    <source>
        <strain evidence="1 2">DSM 22335</strain>
    </source>
</reference>
<dbReference type="EMBL" id="FUWH01000004">
    <property type="protein sequence ID" value="SJZ78766.1"/>
    <property type="molecule type" value="Genomic_DNA"/>
</dbReference>
<dbReference type="STRING" id="413434.SAMN04488132_104267"/>
<protein>
    <submittedName>
        <fullName evidence="1">Uncharacterized protein</fullName>
    </submittedName>
</protein>